<feature type="compositionally biased region" description="Polar residues" evidence="1">
    <location>
        <begin position="93"/>
        <end position="107"/>
    </location>
</feature>
<dbReference type="Proteomes" id="UP000054217">
    <property type="component" value="Unassembled WGS sequence"/>
</dbReference>
<evidence type="ECO:0000313" key="3">
    <source>
        <dbReference type="Proteomes" id="UP000054217"/>
    </source>
</evidence>
<dbReference type="AlphaFoldDB" id="A0A0C3J4Q5"/>
<keyword evidence="3" id="KW-1185">Reference proteome</keyword>
<sequence length="122" mass="13271">MTWPFFSTNTSEPTLGKTMPPKRKREETEAGVATRSTRKSTRTGKNQDNVNTSASFSSAETESAPSKKARSTTAKTTGARSRSSRAVNDDRLVSTSTNPDKNASEYSTAFSHATLVFVLLFI</sequence>
<feature type="compositionally biased region" description="Low complexity" evidence="1">
    <location>
        <begin position="52"/>
        <end position="86"/>
    </location>
</feature>
<reference evidence="3" key="2">
    <citation type="submission" date="2015-01" db="EMBL/GenBank/DDBJ databases">
        <title>Evolutionary Origins and Diversification of the Mycorrhizal Mutualists.</title>
        <authorList>
            <consortium name="DOE Joint Genome Institute"/>
            <consortium name="Mycorrhizal Genomics Consortium"/>
            <person name="Kohler A."/>
            <person name="Kuo A."/>
            <person name="Nagy L.G."/>
            <person name="Floudas D."/>
            <person name="Copeland A."/>
            <person name="Barry K.W."/>
            <person name="Cichocki N."/>
            <person name="Veneault-Fourrey C."/>
            <person name="LaButti K."/>
            <person name="Lindquist E.A."/>
            <person name="Lipzen A."/>
            <person name="Lundell T."/>
            <person name="Morin E."/>
            <person name="Murat C."/>
            <person name="Riley R."/>
            <person name="Ohm R."/>
            <person name="Sun H."/>
            <person name="Tunlid A."/>
            <person name="Henrissat B."/>
            <person name="Grigoriev I.V."/>
            <person name="Hibbett D.S."/>
            <person name="Martin F."/>
        </authorList>
    </citation>
    <scope>NUCLEOTIDE SEQUENCE [LARGE SCALE GENOMIC DNA]</scope>
    <source>
        <strain evidence="3">Marx 270</strain>
    </source>
</reference>
<dbReference type="HOGENOM" id="CLU_2027684_0_0_1"/>
<protein>
    <submittedName>
        <fullName evidence="2">Uncharacterized protein</fullName>
    </submittedName>
</protein>
<gene>
    <name evidence="2" type="ORF">M404DRAFT_600383</name>
</gene>
<feature type="region of interest" description="Disordered" evidence="1">
    <location>
        <begin position="1"/>
        <end position="107"/>
    </location>
</feature>
<dbReference type="InParanoid" id="A0A0C3J4Q5"/>
<reference evidence="2 3" key="1">
    <citation type="submission" date="2014-04" db="EMBL/GenBank/DDBJ databases">
        <authorList>
            <consortium name="DOE Joint Genome Institute"/>
            <person name="Kuo A."/>
            <person name="Kohler A."/>
            <person name="Costa M.D."/>
            <person name="Nagy L.G."/>
            <person name="Floudas D."/>
            <person name="Copeland A."/>
            <person name="Barry K.W."/>
            <person name="Cichocki N."/>
            <person name="Veneault-Fourrey C."/>
            <person name="LaButti K."/>
            <person name="Lindquist E.A."/>
            <person name="Lipzen A."/>
            <person name="Lundell T."/>
            <person name="Morin E."/>
            <person name="Murat C."/>
            <person name="Sun H."/>
            <person name="Tunlid A."/>
            <person name="Henrissat B."/>
            <person name="Grigoriev I.V."/>
            <person name="Hibbett D.S."/>
            <person name="Martin F."/>
            <person name="Nordberg H.P."/>
            <person name="Cantor M.N."/>
            <person name="Hua S.X."/>
        </authorList>
    </citation>
    <scope>NUCLEOTIDE SEQUENCE [LARGE SCALE GENOMIC DNA]</scope>
    <source>
        <strain evidence="2 3">Marx 270</strain>
    </source>
</reference>
<dbReference type="EMBL" id="KN831973">
    <property type="protein sequence ID" value="KIO04063.1"/>
    <property type="molecule type" value="Genomic_DNA"/>
</dbReference>
<organism evidence="2 3">
    <name type="scientific">Pisolithus tinctorius Marx 270</name>
    <dbReference type="NCBI Taxonomy" id="870435"/>
    <lineage>
        <taxon>Eukaryota</taxon>
        <taxon>Fungi</taxon>
        <taxon>Dikarya</taxon>
        <taxon>Basidiomycota</taxon>
        <taxon>Agaricomycotina</taxon>
        <taxon>Agaricomycetes</taxon>
        <taxon>Agaricomycetidae</taxon>
        <taxon>Boletales</taxon>
        <taxon>Sclerodermatineae</taxon>
        <taxon>Pisolithaceae</taxon>
        <taxon>Pisolithus</taxon>
    </lineage>
</organism>
<accession>A0A0C3J4Q5</accession>
<evidence type="ECO:0000256" key="1">
    <source>
        <dbReference type="SAM" id="MobiDB-lite"/>
    </source>
</evidence>
<feature type="compositionally biased region" description="Polar residues" evidence="1">
    <location>
        <begin position="1"/>
        <end position="13"/>
    </location>
</feature>
<proteinExistence type="predicted"/>
<evidence type="ECO:0000313" key="2">
    <source>
        <dbReference type="EMBL" id="KIO04063.1"/>
    </source>
</evidence>
<name>A0A0C3J4Q5_PISTI</name>